<dbReference type="Gene3D" id="1.10.10.10">
    <property type="entry name" value="Winged helix-like DNA-binding domain superfamily/Winged helix DNA-binding domain"/>
    <property type="match status" value="1"/>
</dbReference>
<dbReference type="PANTHER" id="PTHR42756:SF1">
    <property type="entry name" value="TRANSCRIPTIONAL REPRESSOR OF EMRAB OPERON"/>
    <property type="match status" value="1"/>
</dbReference>
<dbReference type="RefSeq" id="WP_108730608.1">
    <property type="nucleotide sequence ID" value="NZ_CP020928.1"/>
</dbReference>
<sequence length="135" mass="15520">MKQLDDTFSLLHAVIHDEELQMKAEMGVEISGQQLMVLNYISKNTETIQRDVVAFLNRKAATVSVLLKNMEANGWIDRKVPDDNSRNKNIYLTKAGNELVQTYQLVQKRVRKQMLDGLTMDELSQLNELLQKVNN</sequence>
<dbReference type="PANTHER" id="PTHR42756">
    <property type="entry name" value="TRANSCRIPTIONAL REGULATOR, MARR"/>
    <property type="match status" value="1"/>
</dbReference>
<dbReference type="EMBL" id="CP020928">
    <property type="protein sequence ID" value="AWF95827.1"/>
    <property type="molecule type" value="Genomic_DNA"/>
</dbReference>
<protein>
    <recommendedName>
        <fullName evidence="4">HTH marR-type domain-containing protein</fullName>
    </recommendedName>
</protein>
<evidence type="ECO:0000259" key="4">
    <source>
        <dbReference type="PROSITE" id="PS50995"/>
    </source>
</evidence>
<evidence type="ECO:0000256" key="2">
    <source>
        <dbReference type="ARBA" id="ARBA00023125"/>
    </source>
</evidence>
<dbReference type="InterPro" id="IPR036390">
    <property type="entry name" value="WH_DNA-bd_sf"/>
</dbReference>
<dbReference type="InterPro" id="IPR036388">
    <property type="entry name" value="WH-like_DNA-bd_sf"/>
</dbReference>
<reference evidence="5 6" key="1">
    <citation type="submission" date="2017-04" db="EMBL/GenBank/DDBJ databases">
        <title>Weissella cibaria strain m2 complete genome.</title>
        <authorList>
            <person name="Pan Q."/>
            <person name="Tan M."/>
            <person name="Yao F."/>
            <person name="Su S."/>
        </authorList>
    </citation>
    <scope>NUCLEOTIDE SEQUENCE [LARGE SCALE GENOMIC DNA]</scope>
    <source>
        <strain evidence="5 6">M2</strain>
    </source>
</reference>
<dbReference type="Proteomes" id="UP000244870">
    <property type="component" value="Chromosome"/>
</dbReference>
<dbReference type="Pfam" id="PF12802">
    <property type="entry name" value="MarR_2"/>
    <property type="match status" value="1"/>
</dbReference>
<evidence type="ECO:0000313" key="5">
    <source>
        <dbReference type="EMBL" id="AWF95827.1"/>
    </source>
</evidence>
<evidence type="ECO:0000313" key="6">
    <source>
        <dbReference type="Proteomes" id="UP000244870"/>
    </source>
</evidence>
<dbReference type="InterPro" id="IPR000835">
    <property type="entry name" value="HTH_MarR-typ"/>
</dbReference>
<organism evidence="5 6">
    <name type="scientific">Weissella cibaria</name>
    <dbReference type="NCBI Taxonomy" id="137591"/>
    <lineage>
        <taxon>Bacteria</taxon>
        <taxon>Bacillati</taxon>
        <taxon>Bacillota</taxon>
        <taxon>Bacilli</taxon>
        <taxon>Lactobacillales</taxon>
        <taxon>Lactobacillaceae</taxon>
        <taxon>Weissella</taxon>
    </lineage>
</organism>
<gene>
    <name evidence="5" type="ORF">B6254_1423</name>
</gene>
<dbReference type="SUPFAM" id="SSF46785">
    <property type="entry name" value="Winged helix' DNA-binding domain"/>
    <property type="match status" value="1"/>
</dbReference>
<name>A0A2S1KS37_9LACO</name>
<accession>A0A2S1KS37</accession>
<dbReference type="GO" id="GO:0003700">
    <property type="term" value="F:DNA-binding transcription factor activity"/>
    <property type="evidence" value="ECO:0007669"/>
    <property type="project" value="InterPro"/>
</dbReference>
<keyword evidence="3" id="KW-0804">Transcription</keyword>
<dbReference type="PRINTS" id="PR00598">
    <property type="entry name" value="HTHMARR"/>
</dbReference>
<keyword evidence="2" id="KW-0238">DNA-binding</keyword>
<evidence type="ECO:0000256" key="3">
    <source>
        <dbReference type="ARBA" id="ARBA00023163"/>
    </source>
</evidence>
<dbReference type="SMART" id="SM00347">
    <property type="entry name" value="HTH_MARR"/>
    <property type="match status" value="1"/>
</dbReference>
<dbReference type="AlphaFoldDB" id="A0A2S1KS37"/>
<proteinExistence type="predicted"/>
<dbReference type="PROSITE" id="PS50995">
    <property type="entry name" value="HTH_MARR_2"/>
    <property type="match status" value="1"/>
</dbReference>
<dbReference type="GO" id="GO:0003677">
    <property type="term" value="F:DNA binding"/>
    <property type="evidence" value="ECO:0007669"/>
    <property type="project" value="UniProtKB-KW"/>
</dbReference>
<feature type="domain" description="HTH marR-type" evidence="4">
    <location>
        <begin position="1"/>
        <end position="135"/>
    </location>
</feature>
<keyword evidence="1" id="KW-0805">Transcription regulation</keyword>
<evidence type="ECO:0000256" key="1">
    <source>
        <dbReference type="ARBA" id="ARBA00023015"/>
    </source>
</evidence>